<comment type="caution">
    <text evidence="2">The sequence shown here is derived from an EMBL/GenBank/DDBJ whole genome shotgun (WGS) entry which is preliminary data.</text>
</comment>
<dbReference type="Pfam" id="PF07883">
    <property type="entry name" value="Cupin_2"/>
    <property type="match status" value="1"/>
</dbReference>
<name>A0A923GKH1_9PSED</name>
<sequence>MSAIDTTSGNLQTLLFDDDGATPNNRLPVLLYRFQLAPAEDNASAFEALFSAHQWAPLWRAGIFDYHHFHPNAHEALGVARGHAQVTLGGEAGQTLSVKVGDVLVLPAGTGHRCVEASDDFLVVGAYPHGQEQYDIQRPDRARHQQALARIAAVPVPAQDPATGMQMTHWHNRTSND</sequence>
<dbReference type="InterPro" id="IPR014710">
    <property type="entry name" value="RmlC-like_jellyroll"/>
</dbReference>
<dbReference type="AlphaFoldDB" id="A0A923GKH1"/>
<dbReference type="PIRSF" id="PIRSF019307">
    <property type="entry name" value="UCP019307"/>
    <property type="match status" value="1"/>
</dbReference>
<dbReference type="Proteomes" id="UP000628137">
    <property type="component" value="Unassembled WGS sequence"/>
</dbReference>
<dbReference type="SUPFAM" id="SSF51182">
    <property type="entry name" value="RmlC-like cupins"/>
    <property type="match status" value="1"/>
</dbReference>
<keyword evidence="4" id="KW-1185">Reference proteome</keyword>
<reference evidence="3" key="3">
    <citation type="submission" date="2021-06" db="EMBL/GenBank/DDBJ databases">
        <title>Updating the genus Pseudomonas: Description of 43 new species and partition of the Pseudomonas putida group.</title>
        <authorList>
            <person name="Girard L."/>
            <person name="Lood C."/>
            <person name="Vandamme P."/>
            <person name="Rokni-Zadeh H."/>
            <person name="Van Noort V."/>
            <person name="Hofte M."/>
            <person name="Lavigne R."/>
            <person name="De Mot R."/>
        </authorList>
    </citation>
    <scope>NUCLEOTIDE SEQUENCE</scope>
    <source>
        <strain evidence="3">RW4S2</strain>
    </source>
</reference>
<dbReference type="CDD" id="cd02219">
    <property type="entry name" value="cupin_YjlB-like"/>
    <property type="match status" value="1"/>
</dbReference>
<protein>
    <submittedName>
        <fullName evidence="2">Cupin domain-containing protein</fullName>
    </submittedName>
</protein>
<dbReference type="RefSeq" id="WP_186603103.1">
    <property type="nucleotide sequence ID" value="NZ_JABWRP020000015.1"/>
</dbReference>
<evidence type="ECO:0000313" key="3">
    <source>
        <dbReference type="EMBL" id="MBV4543147.1"/>
    </source>
</evidence>
<dbReference type="EMBL" id="JABWRP020000015">
    <property type="protein sequence ID" value="MBV4543147.1"/>
    <property type="molecule type" value="Genomic_DNA"/>
</dbReference>
<evidence type="ECO:0000313" key="4">
    <source>
        <dbReference type="Proteomes" id="UP000628137"/>
    </source>
</evidence>
<feature type="domain" description="Cupin type-2" evidence="1">
    <location>
        <begin position="67"/>
        <end position="120"/>
    </location>
</feature>
<organism evidence="2">
    <name type="scientific">Pseudomonas vlassakiae</name>
    <dbReference type="NCBI Taxonomy" id="485888"/>
    <lineage>
        <taxon>Bacteria</taxon>
        <taxon>Pseudomonadati</taxon>
        <taxon>Pseudomonadota</taxon>
        <taxon>Gammaproteobacteria</taxon>
        <taxon>Pseudomonadales</taxon>
        <taxon>Pseudomonadaceae</taxon>
        <taxon>Pseudomonas</taxon>
    </lineage>
</organism>
<reference evidence="2 4" key="1">
    <citation type="journal article" date="2020" name="Microorganisms">
        <title>Reliable Identification of Environmental Pseudomonas Isolates Using the rpoD Gene.</title>
        <authorList>
            <consortium name="The Broad Institute Genome Sequencing Platform"/>
            <person name="Girard L."/>
            <person name="Lood C."/>
            <person name="Rokni-Zadeh H."/>
            <person name="van Noort V."/>
            <person name="Lavigne R."/>
            <person name="De Mot R."/>
        </authorList>
    </citation>
    <scope>NUCLEOTIDE SEQUENCE</scope>
    <source>
        <strain evidence="2 4">RW4S2</strain>
    </source>
</reference>
<dbReference type="PANTHER" id="PTHR36448">
    <property type="entry name" value="BLR7373 PROTEIN"/>
    <property type="match status" value="1"/>
</dbReference>
<proteinExistence type="predicted"/>
<dbReference type="InterPro" id="IPR011051">
    <property type="entry name" value="RmlC_Cupin_sf"/>
</dbReference>
<reference evidence="2" key="2">
    <citation type="submission" date="2020-07" db="EMBL/GenBank/DDBJ databases">
        <authorList>
            <person name="Lood C."/>
            <person name="Girard L."/>
        </authorList>
    </citation>
    <scope>NUCLEOTIDE SEQUENCE</scope>
    <source>
        <strain evidence="2">RW4S2</strain>
    </source>
</reference>
<dbReference type="EMBL" id="JABWRP010000010">
    <property type="protein sequence ID" value="MBC3471711.1"/>
    <property type="molecule type" value="Genomic_DNA"/>
</dbReference>
<dbReference type="PANTHER" id="PTHR36448:SF2">
    <property type="entry name" value="CUPIN TYPE-1 DOMAIN-CONTAINING PROTEIN"/>
    <property type="match status" value="1"/>
</dbReference>
<dbReference type="InterPro" id="IPR047121">
    <property type="entry name" value="YjiB-like"/>
</dbReference>
<evidence type="ECO:0000313" key="2">
    <source>
        <dbReference type="EMBL" id="MBC3471711.1"/>
    </source>
</evidence>
<accession>A0A923GKH1</accession>
<gene>
    <name evidence="3" type="ORF">HU738_019070</name>
    <name evidence="2" type="ORF">HU738_14205</name>
</gene>
<dbReference type="Gene3D" id="2.60.120.10">
    <property type="entry name" value="Jelly Rolls"/>
    <property type="match status" value="1"/>
</dbReference>
<dbReference type="InterPro" id="IPR014500">
    <property type="entry name" value="UCP019307_cupin"/>
</dbReference>
<dbReference type="InterPro" id="IPR013096">
    <property type="entry name" value="Cupin_2"/>
</dbReference>
<evidence type="ECO:0000259" key="1">
    <source>
        <dbReference type="Pfam" id="PF07883"/>
    </source>
</evidence>